<dbReference type="Proteomes" id="UP000320693">
    <property type="component" value="Unassembled WGS sequence"/>
</dbReference>
<feature type="compositionally biased region" description="Pro residues" evidence="1">
    <location>
        <begin position="46"/>
        <end position="59"/>
    </location>
</feature>
<feature type="compositionally biased region" description="Low complexity" evidence="1">
    <location>
        <begin position="186"/>
        <end position="199"/>
    </location>
</feature>
<evidence type="ECO:0000313" key="2">
    <source>
        <dbReference type="EMBL" id="GEC29541.1"/>
    </source>
</evidence>
<feature type="region of interest" description="Disordered" evidence="1">
    <location>
        <begin position="185"/>
        <end position="209"/>
    </location>
</feature>
<keyword evidence="3" id="KW-1185">Reference proteome</keyword>
<feature type="region of interest" description="Disordered" evidence="1">
    <location>
        <begin position="1"/>
        <end position="93"/>
    </location>
</feature>
<evidence type="ECO:0000313" key="3">
    <source>
        <dbReference type="Proteomes" id="UP000320693"/>
    </source>
</evidence>
<comment type="caution">
    <text evidence="2">The sequence shown here is derived from an EMBL/GenBank/DDBJ whole genome shotgun (WGS) entry which is preliminary data.</text>
</comment>
<organism evidence="2 3">
    <name type="scientific">Pseudonocardia saturnea</name>
    <dbReference type="NCBI Taxonomy" id="33909"/>
    <lineage>
        <taxon>Bacteria</taxon>
        <taxon>Bacillati</taxon>
        <taxon>Actinomycetota</taxon>
        <taxon>Actinomycetes</taxon>
        <taxon>Pseudonocardiales</taxon>
        <taxon>Pseudonocardiaceae</taxon>
        <taxon>Pseudonocardia</taxon>
    </lineage>
</organism>
<gene>
    <name evidence="2" type="ORF">PSA01_65700</name>
</gene>
<protein>
    <recommendedName>
        <fullName evidence="4">Ribbon-helix-helix CopG family protein</fullName>
    </recommendedName>
</protein>
<evidence type="ECO:0000256" key="1">
    <source>
        <dbReference type="SAM" id="MobiDB-lite"/>
    </source>
</evidence>
<proteinExistence type="predicted"/>
<dbReference type="EMBL" id="BJNH01000135">
    <property type="protein sequence ID" value="GEC29541.1"/>
    <property type="molecule type" value="Genomic_DNA"/>
</dbReference>
<reference evidence="2 3" key="1">
    <citation type="submission" date="2019-06" db="EMBL/GenBank/DDBJ databases">
        <title>Whole genome shotgun sequence of Pseudonocardia saturnea NBRC 14499.</title>
        <authorList>
            <person name="Hosoyama A."/>
            <person name="Uohara A."/>
            <person name="Ohji S."/>
            <person name="Ichikawa N."/>
        </authorList>
    </citation>
    <scope>NUCLEOTIDE SEQUENCE [LARGE SCALE GENOMIC DNA]</scope>
    <source>
        <strain evidence="2 3">NBRC 14499</strain>
    </source>
</reference>
<evidence type="ECO:0008006" key="4">
    <source>
        <dbReference type="Google" id="ProtNLM"/>
    </source>
</evidence>
<name>A0ABQ0S9E3_9PSEU</name>
<sequence>MSQNNLADVFGTSARDLVRPGGQRPGRQGQRSAPAGAADGQRDSAPPAPSTEPVDPPVAPTEKPVTKADPVVEQDWSEQEPAPATSQSIVYLAPGLRDTLDAARKRDRRTNSDLVFDAIDRAQHQLPELVTRQQRQERPPNSLFSARPSRTRQRATSPSERTVPFTFRATADELTVIDRLVEETGASSRSSLISAALHATFARGSRRKR</sequence>
<feature type="compositionally biased region" description="Low complexity" evidence="1">
    <location>
        <begin position="19"/>
        <end position="31"/>
    </location>
</feature>
<accession>A0ABQ0S9E3</accession>
<feature type="region of interest" description="Disordered" evidence="1">
    <location>
        <begin position="131"/>
        <end position="163"/>
    </location>
</feature>